<dbReference type="InterPro" id="IPR013767">
    <property type="entry name" value="PAS_fold"/>
</dbReference>
<dbReference type="InterPro" id="IPR003594">
    <property type="entry name" value="HATPase_dom"/>
</dbReference>
<protein>
    <recommendedName>
        <fullName evidence="2">histidine kinase</fullName>
        <ecNumber evidence="2">2.7.13.3</ecNumber>
    </recommendedName>
</protein>
<dbReference type="GO" id="GO:0006355">
    <property type="term" value="P:regulation of DNA-templated transcription"/>
    <property type="evidence" value="ECO:0007669"/>
    <property type="project" value="InterPro"/>
</dbReference>
<dbReference type="PROSITE" id="PS50109">
    <property type="entry name" value="HIS_KIN"/>
    <property type="match status" value="1"/>
</dbReference>
<evidence type="ECO:0000259" key="10">
    <source>
        <dbReference type="PROSITE" id="PS50109"/>
    </source>
</evidence>
<dbReference type="Gene3D" id="3.30.450.20">
    <property type="entry name" value="PAS domain"/>
    <property type="match status" value="1"/>
</dbReference>
<keyword evidence="6" id="KW-0418">Kinase</keyword>
<dbReference type="CDD" id="cd00082">
    <property type="entry name" value="HisKA"/>
    <property type="match status" value="1"/>
</dbReference>
<dbReference type="SMART" id="SM00388">
    <property type="entry name" value="HisKA"/>
    <property type="match status" value="1"/>
</dbReference>
<feature type="domain" description="Histidine kinase" evidence="10">
    <location>
        <begin position="561"/>
        <end position="832"/>
    </location>
</feature>
<dbReference type="SMART" id="SM00387">
    <property type="entry name" value="HATPase_c"/>
    <property type="match status" value="1"/>
</dbReference>
<organism evidence="13">
    <name type="scientific">Thermogemmatispora argillosa</name>
    <dbReference type="NCBI Taxonomy" id="2045280"/>
    <lineage>
        <taxon>Bacteria</taxon>
        <taxon>Bacillati</taxon>
        <taxon>Chloroflexota</taxon>
        <taxon>Ktedonobacteria</taxon>
        <taxon>Thermogemmatisporales</taxon>
        <taxon>Thermogemmatisporaceae</taxon>
        <taxon>Thermogemmatispora</taxon>
    </lineage>
</organism>
<evidence type="ECO:0000256" key="4">
    <source>
        <dbReference type="ARBA" id="ARBA00022679"/>
    </source>
</evidence>
<dbReference type="PROSITE" id="PS50113">
    <property type="entry name" value="PAC"/>
    <property type="match status" value="1"/>
</dbReference>
<dbReference type="InterPro" id="IPR004358">
    <property type="entry name" value="Sig_transdc_His_kin-like_C"/>
</dbReference>
<dbReference type="InterPro" id="IPR000014">
    <property type="entry name" value="PAS"/>
</dbReference>
<accession>A0A455SYR4</accession>
<dbReference type="Gene3D" id="3.30.565.10">
    <property type="entry name" value="Histidine kinase-like ATPase, C-terminal domain"/>
    <property type="match status" value="1"/>
</dbReference>
<keyword evidence="4" id="KW-0808">Transferase</keyword>
<dbReference type="EMBL" id="AP019377">
    <property type="protein sequence ID" value="BBH92291.1"/>
    <property type="molecule type" value="Genomic_DNA"/>
</dbReference>
<dbReference type="CDD" id="cd00130">
    <property type="entry name" value="PAS"/>
    <property type="match status" value="1"/>
</dbReference>
<dbReference type="Pfam" id="PF00989">
    <property type="entry name" value="PAS"/>
    <property type="match status" value="1"/>
</dbReference>
<dbReference type="InterPro" id="IPR036890">
    <property type="entry name" value="HATPase_C_sf"/>
</dbReference>
<evidence type="ECO:0000259" key="12">
    <source>
        <dbReference type="PROSITE" id="PS50113"/>
    </source>
</evidence>
<feature type="compositionally biased region" description="Low complexity" evidence="9">
    <location>
        <begin position="844"/>
        <end position="858"/>
    </location>
</feature>
<dbReference type="EC" id="2.7.13.3" evidence="2"/>
<feature type="region of interest" description="Disordered" evidence="9">
    <location>
        <begin position="1"/>
        <end position="25"/>
    </location>
</feature>
<dbReference type="PANTHER" id="PTHR43065:SF10">
    <property type="entry name" value="PEROXIDE STRESS-ACTIVATED HISTIDINE KINASE MAK3"/>
    <property type="match status" value="1"/>
</dbReference>
<name>A0A455SYR4_9CHLR</name>
<sequence length="858" mass="94918">MRTAEHDSGIFASQQSSAAEKGEKASVVEEGEALSALAPLSAPALVTTILDEFSAIGDYRVLQDNLPRRLASLLRSRHVLLYKRIGETLQFVSGTFDDRPGWSTSLLAVAQINPIDLNSERPEARAWRLRQVATAPAGEGRPQLVAVPLIYRQRATGVLVAIRGGEAETKSEQGALSVEAAERALAGGHSQRLPAYWSEEEMRVLEAVAGVCAMLLENTLLLERDRERIHELSLLNSIGSQINSAVHDFERLCTIIMQRCREIAPLDLCDLLLPPPLSRQAPWISAALSEALFRYAREQGRHPTPLLIERPGSPRTADYLSHLPSSINTFIALPLISGGDPGRRGRLCGAEEREPRVLGLLVGATYRPWKVRHVELMMLQVLASQASAALENIHLMTEVIEARNEARKLLRQVLDDQRLKELILESIPSGLMTIDLSGQITTFNRAASLILGYHPYEALGQPVHKILPLKNPQALREAQPSGPDGPGPGQRAPSAYHETLITRDRQGQDLVLDMTWQPLCNDRGQPIGTLLTFSDVTSMHRLQEEKRRLDELASLGKMAASVAHEVRNPLASIKITMQMLMDDLERLIRREAAETPEVGGEWSGQTAPLEEHRGAQESIAVVLKEVERLDNIVRELLLFAKPRQLHRVPCDLIALNEHVLQTLQPCLTEAGIVVHRVYQRDLLQPSQQRRRAIVLADMEQMEQVLFNLYTNAIQAMPEGGILTVSAQVVQRSQPGTSAGYVLPRVRVTDSERSYIAQEQYEWLELAISDTGIGIPPEQLDLIFQPFFTTKAHGIGLGLAITQRLIESHHGQISVESRLGYGATFTIRLPLASTSDVREGESEPESQTTEPTSGRPQTT</sequence>
<feature type="region of interest" description="Disordered" evidence="9">
    <location>
        <begin position="831"/>
        <end position="858"/>
    </location>
</feature>
<evidence type="ECO:0000256" key="6">
    <source>
        <dbReference type="ARBA" id="ARBA00022777"/>
    </source>
</evidence>
<evidence type="ECO:0000256" key="1">
    <source>
        <dbReference type="ARBA" id="ARBA00000085"/>
    </source>
</evidence>
<dbReference type="SUPFAM" id="SSF47384">
    <property type="entry name" value="Homodimeric domain of signal transducing histidine kinase"/>
    <property type="match status" value="1"/>
</dbReference>
<dbReference type="InterPro" id="IPR003018">
    <property type="entry name" value="GAF"/>
</dbReference>
<dbReference type="Gene3D" id="1.10.287.130">
    <property type="match status" value="1"/>
</dbReference>
<evidence type="ECO:0000313" key="13">
    <source>
        <dbReference type="EMBL" id="BBH92291.1"/>
    </source>
</evidence>
<dbReference type="SUPFAM" id="SSF55781">
    <property type="entry name" value="GAF domain-like"/>
    <property type="match status" value="2"/>
</dbReference>
<evidence type="ECO:0000256" key="9">
    <source>
        <dbReference type="SAM" id="MobiDB-lite"/>
    </source>
</evidence>
<keyword evidence="3" id="KW-0597">Phosphoprotein</keyword>
<feature type="region of interest" description="Disordered" evidence="9">
    <location>
        <begin position="473"/>
        <end position="494"/>
    </location>
</feature>
<dbReference type="Pfam" id="PF00512">
    <property type="entry name" value="HisKA"/>
    <property type="match status" value="1"/>
</dbReference>
<dbReference type="PROSITE" id="PS50112">
    <property type="entry name" value="PAS"/>
    <property type="match status" value="1"/>
</dbReference>
<dbReference type="AlphaFoldDB" id="A0A455SYR4"/>
<dbReference type="SUPFAM" id="SSF55785">
    <property type="entry name" value="PYP-like sensor domain (PAS domain)"/>
    <property type="match status" value="1"/>
</dbReference>
<dbReference type="PRINTS" id="PR00344">
    <property type="entry name" value="BCTRLSENSOR"/>
</dbReference>
<dbReference type="InterPro" id="IPR003661">
    <property type="entry name" value="HisK_dim/P_dom"/>
</dbReference>
<evidence type="ECO:0000259" key="11">
    <source>
        <dbReference type="PROSITE" id="PS50112"/>
    </source>
</evidence>
<dbReference type="NCBIfam" id="TIGR00229">
    <property type="entry name" value="sensory_box"/>
    <property type="match status" value="1"/>
</dbReference>
<dbReference type="SMART" id="SM00091">
    <property type="entry name" value="PAS"/>
    <property type="match status" value="1"/>
</dbReference>
<dbReference type="InterPro" id="IPR029016">
    <property type="entry name" value="GAF-like_dom_sf"/>
</dbReference>
<feature type="domain" description="PAS" evidence="11">
    <location>
        <begin position="416"/>
        <end position="473"/>
    </location>
</feature>
<evidence type="ECO:0000256" key="8">
    <source>
        <dbReference type="ARBA" id="ARBA00023012"/>
    </source>
</evidence>
<dbReference type="InterPro" id="IPR036097">
    <property type="entry name" value="HisK_dim/P_sf"/>
</dbReference>
<keyword evidence="5" id="KW-0547">Nucleotide-binding</keyword>
<feature type="domain" description="PAC" evidence="12">
    <location>
        <begin position="495"/>
        <end position="548"/>
    </location>
</feature>
<dbReference type="InterPro" id="IPR005467">
    <property type="entry name" value="His_kinase_dom"/>
</dbReference>
<dbReference type="GO" id="GO:0000155">
    <property type="term" value="F:phosphorelay sensor kinase activity"/>
    <property type="evidence" value="ECO:0007669"/>
    <property type="project" value="InterPro"/>
</dbReference>
<evidence type="ECO:0000256" key="3">
    <source>
        <dbReference type="ARBA" id="ARBA00022553"/>
    </source>
</evidence>
<dbReference type="SMART" id="SM00065">
    <property type="entry name" value="GAF"/>
    <property type="match status" value="2"/>
</dbReference>
<proteinExistence type="predicted"/>
<dbReference type="InterPro" id="IPR000700">
    <property type="entry name" value="PAS-assoc_C"/>
</dbReference>
<dbReference type="Pfam" id="PF01590">
    <property type="entry name" value="GAF"/>
    <property type="match status" value="1"/>
</dbReference>
<dbReference type="SUPFAM" id="SSF55874">
    <property type="entry name" value="ATPase domain of HSP90 chaperone/DNA topoisomerase II/histidine kinase"/>
    <property type="match status" value="1"/>
</dbReference>
<keyword evidence="8" id="KW-0902">Two-component regulatory system</keyword>
<evidence type="ECO:0000256" key="2">
    <source>
        <dbReference type="ARBA" id="ARBA00012438"/>
    </source>
</evidence>
<comment type="catalytic activity">
    <reaction evidence="1">
        <text>ATP + protein L-histidine = ADP + protein N-phospho-L-histidine.</text>
        <dbReference type="EC" id="2.7.13.3"/>
    </reaction>
</comment>
<dbReference type="PANTHER" id="PTHR43065">
    <property type="entry name" value="SENSOR HISTIDINE KINASE"/>
    <property type="match status" value="1"/>
</dbReference>
<dbReference type="GO" id="GO:0005524">
    <property type="term" value="F:ATP binding"/>
    <property type="evidence" value="ECO:0007669"/>
    <property type="project" value="UniProtKB-KW"/>
</dbReference>
<keyword evidence="7" id="KW-0067">ATP-binding</keyword>
<evidence type="ECO:0000256" key="5">
    <source>
        <dbReference type="ARBA" id="ARBA00022741"/>
    </source>
</evidence>
<dbReference type="Pfam" id="PF02518">
    <property type="entry name" value="HATPase_c"/>
    <property type="match status" value="1"/>
</dbReference>
<dbReference type="InterPro" id="IPR035965">
    <property type="entry name" value="PAS-like_dom_sf"/>
</dbReference>
<gene>
    <name evidence="13" type="ORF">KTA_04900</name>
</gene>
<reference evidence="13" key="1">
    <citation type="submission" date="2018-12" db="EMBL/GenBank/DDBJ databases">
        <title>Novel natural products biosynthetic potential of the class Ktedonobacteria.</title>
        <authorList>
            <person name="Zheng Y."/>
            <person name="Saitou A."/>
            <person name="Wang C.M."/>
            <person name="Toyoda A."/>
            <person name="Minakuchi Y."/>
            <person name="Sekiguchi Y."/>
            <person name="Ueda K."/>
            <person name="Takano H."/>
            <person name="Sakai Y."/>
            <person name="Yokota A."/>
            <person name="Yabe S."/>
        </authorList>
    </citation>
    <scope>NUCLEOTIDE SEQUENCE</scope>
    <source>
        <strain evidence="13">A3-2</strain>
    </source>
</reference>
<evidence type="ECO:0000256" key="7">
    <source>
        <dbReference type="ARBA" id="ARBA00022840"/>
    </source>
</evidence>
<dbReference type="Gene3D" id="3.30.450.40">
    <property type="match status" value="2"/>
</dbReference>